<dbReference type="EMBL" id="JATAAI010000078">
    <property type="protein sequence ID" value="KAK1732248.1"/>
    <property type="molecule type" value="Genomic_DNA"/>
</dbReference>
<evidence type="ECO:0000313" key="4">
    <source>
        <dbReference type="Proteomes" id="UP001224775"/>
    </source>
</evidence>
<comment type="caution">
    <text evidence="2">The sequence shown here is derived from an EMBL/GenBank/DDBJ whole genome shotgun (WGS) entry which is preliminary data.</text>
</comment>
<dbReference type="Proteomes" id="UP001224775">
    <property type="component" value="Unassembled WGS sequence"/>
</dbReference>
<dbReference type="AlphaFoldDB" id="A0AAD9D3Y5"/>
<proteinExistence type="predicted"/>
<evidence type="ECO:0000313" key="3">
    <source>
        <dbReference type="EMBL" id="KAK1732248.1"/>
    </source>
</evidence>
<gene>
    <name evidence="2" type="ORF">QTG54_017064</name>
    <name evidence="3" type="ORF">QTG54_017073</name>
</gene>
<keyword evidence="4" id="KW-1185">Reference proteome</keyword>
<dbReference type="EMBL" id="JATAAI010000078">
    <property type="protein sequence ID" value="KAK1732239.1"/>
    <property type="molecule type" value="Genomic_DNA"/>
</dbReference>
<evidence type="ECO:0000313" key="2">
    <source>
        <dbReference type="EMBL" id="KAK1732239.1"/>
    </source>
</evidence>
<organism evidence="2 4">
    <name type="scientific">Skeletonema marinoi</name>
    <dbReference type="NCBI Taxonomy" id="267567"/>
    <lineage>
        <taxon>Eukaryota</taxon>
        <taxon>Sar</taxon>
        <taxon>Stramenopiles</taxon>
        <taxon>Ochrophyta</taxon>
        <taxon>Bacillariophyta</taxon>
        <taxon>Coscinodiscophyceae</taxon>
        <taxon>Thalassiosirophycidae</taxon>
        <taxon>Thalassiosirales</taxon>
        <taxon>Skeletonemataceae</taxon>
        <taxon>Skeletonema</taxon>
        <taxon>Skeletonema marinoi-dohrnii complex</taxon>
    </lineage>
</organism>
<feature type="region of interest" description="Disordered" evidence="1">
    <location>
        <begin position="64"/>
        <end position="104"/>
    </location>
</feature>
<protein>
    <submittedName>
        <fullName evidence="2">Uncharacterized protein</fullName>
    </submittedName>
</protein>
<evidence type="ECO:0000256" key="1">
    <source>
        <dbReference type="SAM" id="MobiDB-lite"/>
    </source>
</evidence>
<reference evidence="2" key="1">
    <citation type="submission" date="2023-06" db="EMBL/GenBank/DDBJ databases">
        <title>Survivors Of The Sea: Transcriptome response of Skeletonema marinoi to long-term dormancy.</title>
        <authorList>
            <person name="Pinder M.I.M."/>
            <person name="Kourtchenko O."/>
            <person name="Robertson E.K."/>
            <person name="Larsson T."/>
            <person name="Maumus F."/>
            <person name="Osuna-Cruz C.M."/>
            <person name="Vancaester E."/>
            <person name="Stenow R."/>
            <person name="Vandepoele K."/>
            <person name="Ploug H."/>
            <person name="Bruchert V."/>
            <person name="Godhe A."/>
            <person name="Topel M."/>
        </authorList>
    </citation>
    <scope>NUCLEOTIDE SEQUENCE</scope>
    <source>
        <strain evidence="2">R05AC</strain>
    </source>
</reference>
<name>A0AAD9D3Y5_9STRA</name>
<feature type="compositionally biased region" description="Low complexity" evidence="1">
    <location>
        <begin position="91"/>
        <end position="104"/>
    </location>
</feature>
<sequence>MLSNVMKKAAVDHIVKQLVKKKKQLPPQHPDLPSKEYDDAVSTLFAEGIGIVRGTLRQRVKRAFNKEADKESTSTPTPVPPSVTFTDANESPSSALSGASSITTSTTCTKQIYRLGKV</sequence>
<accession>A0AAD9D3Y5</accession>